<dbReference type="AlphaFoldDB" id="A0AAW0WKQ3"/>
<evidence type="ECO:0000256" key="2">
    <source>
        <dbReference type="SAM" id="Phobius"/>
    </source>
</evidence>
<proteinExistence type="predicted"/>
<evidence type="ECO:0000313" key="4">
    <source>
        <dbReference type="Proteomes" id="UP001445076"/>
    </source>
</evidence>
<dbReference type="PANTHER" id="PTHR15026">
    <property type="entry name" value="CALCIUM-SIGNAL MODULATING CYCLOPHILIN LIGAND CAML"/>
    <property type="match status" value="1"/>
</dbReference>
<organism evidence="3 4">
    <name type="scientific">Cherax quadricarinatus</name>
    <name type="common">Australian red claw crayfish</name>
    <dbReference type="NCBI Taxonomy" id="27406"/>
    <lineage>
        <taxon>Eukaryota</taxon>
        <taxon>Metazoa</taxon>
        <taxon>Ecdysozoa</taxon>
        <taxon>Arthropoda</taxon>
        <taxon>Crustacea</taxon>
        <taxon>Multicrustacea</taxon>
        <taxon>Malacostraca</taxon>
        <taxon>Eumalacostraca</taxon>
        <taxon>Eucarida</taxon>
        <taxon>Decapoda</taxon>
        <taxon>Pleocyemata</taxon>
        <taxon>Astacidea</taxon>
        <taxon>Parastacoidea</taxon>
        <taxon>Parastacidae</taxon>
        <taxon>Cherax</taxon>
    </lineage>
</organism>
<reference evidence="3 4" key="1">
    <citation type="journal article" date="2024" name="BMC Genomics">
        <title>Genome assembly of redclaw crayfish (Cherax quadricarinatus) provides insights into its immune adaptation and hypoxia tolerance.</title>
        <authorList>
            <person name="Liu Z."/>
            <person name="Zheng J."/>
            <person name="Li H."/>
            <person name="Fang K."/>
            <person name="Wang S."/>
            <person name="He J."/>
            <person name="Zhou D."/>
            <person name="Weng S."/>
            <person name="Chi M."/>
            <person name="Gu Z."/>
            <person name="He J."/>
            <person name="Li F."/>
            <person name="Wang M."/>
        </authorList>
    </citation>
    <scope>NUCLEOTIDE SEQUENCE [LARGE SCALE GENOMIC DNA]</scope>
    <source>
        <strain evidence="3">ZL_2023a</strain>
    </source>
</reference>
<evidence type="ECO:0000313" key="3">
    <source>
        <dbReference type="EMBL" id="KAK8727816.1"/>
    </source>
</evidence>
<dbReference type="EMBL" id="JARKIK010000074">
    <property type="protein sequence ID" value="KAK8727816.1"/>
    <property type="molecule type" value="Genomic_DNA"/>
</dbReference>
<sequence>MADEARRRELRRKRILENAEERKRKIFGVSINAKDTAEPVENAIPTINNVLASDPQKKDEPDFTSKTFSNSTISSDLGSTSSSNSRNRRECTNINQSRFANFTRIQNGTVPDLSEQPNHFSRLMTTNGGISSNSVQNGRIQEDVQPVDSVERQNSSMVLIVLALSVCFLLSSNFGYIVSNSISIPFMLWEASHLWCQRNAIQARARSGAGLFGIALMLCGVQQTTVTIYAHLITIVKCFLEDFALYILTVVFWCTVIGLPGVLQSEPLESPIPTLMNNDVTDDADIYSMEEF</sequence>
<evidence type="ECO:0000256" key="1">
    <source>
        <dbReference type="SAM" id="MobiDB-lite"/>
    </source>
</evidence>
<evidence type="ECO:0008006" key="5">
    <source>
        <dbReference type="Google" id="ProtNLM"/>
    </source>
</evidence>
<keyword evidence="4" id="KW-1185">Reference proteome</keyword>
<keyword evidence="2" id="KW-0472">Membrane</keyword>
<feature type="transmembrane region" description="Helical" evidence="2">
    <location>
        <begin position="243"/>
        <end position="263"/>
    </location>
</feature>
<feature type="compositionally biased region" description="Low complexity" evidence="1">
    <location>
        <begin position="69"/>
        <end position="85"/>
    </location>
</feature>
<comment type="caution">
    <text evidence="3">The sequence shown here is derived from an EMBL/GenBank/DDBJ whole genome shotgun (WGS) entry which is preliminary data.</text>
</comment>
<keyword evidence="2" id="KW-1133">Transmembrane helix</keyword>
<protein>
    <recommendedName>
        <fullName evidence="5">Calcium signal-modulating cyclophilin ligand</fullName>
    </recommendedName>
</protein>
<gene>
    <name evidence="3" type="ORF">OTU49_009471</name>
</gene>
<feature type="transmembrane region" description="Helical" evidence="2">
    <location>
        <begin position="158"/>
        <end position="178"/>
    </location>
</feature>
<dbReference type="GO" id="GO:0043529">
    <property type="term" value="C:GET complex"/>
    <property type="evidence" value="ECO:0007669"/>
    <property type="project" value="TreeGrafter"/>
</dbReference>
<dbReference type="PANTHER" id="PTHR15026:SF0">
    <property type="entry name" value="GUIDED ENTRY OF TAIL-ANCHORED PROTEINS FACTOR CAMLG"/>
    <property type="match status" value="1"/>
</dbReference>
<dbReference type="GO" id="GO:0071816">
    <property type="term" value="P:tail-anchored membrane protein insertion into ER membrane"/>
    <property type="evidence" value="ECO:0007669"/>
    <property type="project" value="TreeGrafter"/>
</dbReference>
<feature type="transmembrane region" description="Helical" evidence="2">
    <location>
        <begin position="209"/>
        <end position="231"/>
    </location>
</feature>
<accession>A0AAW0WKQ3</accession>
<name>A0AAW0WKQ3_CHEQU</name>
<feature type="region of interest" description="Disordered" evidence="1">
    <location>
        <begin position="51"/>
        <end position="90"/>
    </location>
</feature>
<dbReference type="Proteomes" id="UP001445076">
    <property type="component" value="Unassembled WGS sequence"/>
</dbReference>
<dbReference type="InterPro" id="IPR016719">
    <property type="entry name" value="CAMLG"/>
</dbReference>
<keyword evidence="2" id="KW-0812">Transmembrane</keyword>